<protein>
    <recommendedName>
        <fullName evidence="4">Tetratricopeptide repeat protein</fullName>
    </recommendedName>
</protein>
<keyword evidence="3" id="KW-1185">Reference proteome</keyword>
<name>A0A8J7U5E3_9BACT</name>
<sequence length="524" mass="59434">MPEGKQQTGETGKNTSEQRGWEQEPMLILLRDNWAYTTGDVLEHWLADPDLSREEKDAILDKRTTIQSYLSRYMQIRENRVRKTINDNAILEEDLDRIFSPVDTQPYLRTNSHQKLFLGAQFKWVAGRYLGLAGTPSTEDTLALLRASEEGYQRFDVKKLSEPAPAVAAEEIQTPAVLADEVVQHPGESVGDAAANQNSRFFSGFNLNVMTRWLVFNGLSAKMTAVVFLTFCVGLSFGALLWDQTTGKRLENFEKKWNTEGPRVVDGVSDVTAGKVLPPEQLYLALWKRAYNPELDIDEIRPLFEALSDKTEYKWKAMASYSMGDAYINRGRVNEALKHYQDAEGFLTGTELSSDLRKIHLAKARCFFHLQDAEALLEETDKARNIPVASSYSRIQYFDALYWFLKGDLPTAISHAKESLHISLSEGAKGQSGYYYASLGLFYTADGRLDDAYRHLRLAQEIAAQTNDKSLTFQLQGYEMLWAEYMNLPTVAPEGTLSRDLFEESLILRRSFIELARAQSSQEE</sequence>
<evidence type="ECO:0000313" key="2">
    <source>
        <dbReference type="EMBL" id="MBO1320353.1"/>
    </source>
</evidence>
<feature type="compositionally biased region" description="Polar residues" evidence="1">
    <location>
        <begin position="1"/>
        <end position="18"/>
    </location>
</feature>
<evidence type="ECO:0008006" key="4">
    <source>
        <dbReference type="Google" id="ProtNLM"/>
    </source>
</evidence>
<dbReference type="AlphaFoldDB" id="A0A8J7U5E3"/>
<dbReference type="Gene3D" id="1.25.40.10">
    <property type="entry name" value="Tetratricopeptide repeat domain"/>
    <property type="match status" value="2"/>
</dbReference>
<dbReference type="Proteomes" id="UP000664417">
    <property type="component" value="Unassembled WGS sequence"/>
</dbReference>
<gene>
    <name evidence="2" type="ORF">J3U88_17895</name>
</gene>
<comment type="caution">
    <text evidence="2">The sequence shown here is derived from an EMBL/GenBank/DDBJ whole genome shotgun (WGS) entry which is preliminary data.</text>
</comment>
<accession>A0A8J7U5E3</accession>
<dbReference type="InterPro" id="IPR011990">
    <property type="entry name" value="TPR-like_helical_dom_sf"/>
</dbReference>
<dbReference type="SUPFAM" id="SSF48452">
    <property type="entry name" value="TPR-like"/>
    <property type="match status" value="1"/>
</dbReference>
<evidence type="ECO:0000313" key="3">
    <source>
        <dbReference type="Proteomes" id="UP000664417"/>
    </source>
</evidence>
<organism evidence="2 3">
    <name type="scientific">Acanthopleuribacter pedis</name>
    <dbReference type="NCBI Taxonomy" id="442870"/>
    <lineage>
        <taxon>Bacteria</taxon>
        <taxon>Pseudomonadati</taxon>
        <taxon>Acidobacteriota</taxon>
        <taxon>Holophagae</taxon>
        <taxon>Acanthopleuribacterales</taxon>
        <taxon>Acanthopleuribacteraceae</taxon>
        <taxon>Acanthopleuribacter</taxon>
    </lineage>
</organism>
<evidence type="ECO:0000256" key="1">
    <source>
        <dbReference type="SAM" id="MobiDB-lite"/>
    </source>
</evidence>
<proteinExistence type="predicted"/>
<reference evidence="2" key="1">
    <citation type="submission" date="2021-03" db="EMBL/GenBank/DDBJ databases">
        <authorList>
            <person name="Wang G."/>
        </authorList>
    </citation>
    <scope>NUCLEOTIDE SEQUENCE</scope>
    <source>
        <strain evidence="2">KCTC 12899</strain>
    </source>
</reference>
<dbReference type="RefSeq" id="WP_207860307.1">
    <property type="nucleotide sequence ID" value="NZ_JAFREP010000016.1"/>
</dbReference>
<dbReference type="EMBL" id="JAFREP010000016">
    <property type="protein sequence ID" value="MBO1320353.1"/>
    <property type="molecule type" value="Genomic_DNA"/>
</dbReference>
<feature type="region of interest" description="Disordered" evidence="1">
    <location>
        <begin position="1"/>
        <end position="20"/>
    </location>
</feature>